<sequence length="154" mass="18244">MAATNMIPFIPDLQQQIDNISSITTIEPLGKVFKFDFENKCFVIQDGKLVELITNEEKIEQWIHQIVLTYKDKFDVYKDTDFYCNIEDFFGKKFTKYKGYYQSELINEIRTALTKHRYIQSVDTFELTHMKGTDWKISYKVTLIDGVIEKEEVL</sequence>
<dbReference type="Proteomes" id="UP000277999">
    <property type="component" value="Unassembled WGS sequence"/>
</dbReference>
<protein>
    <submittedName>
        <fullName evidence="1">DUF2634 domain-containing protein</fullName>
    </submittedName>
</protein>
<comment type="caution">
    <text evidence="1">The sequence shown here is derived from an EMBL/GenBank/DDBJ whole genome shotgun (WGS) entry which is preliminary data.</text>
</comment>
<dbReference type="RefSeq" id="WP_122058121.1">
    <property type="nucleotide sequence ID" value="NZ_RFAQ01000010.1"/>
</dbReference>
<evidence type="ECO:0000313" key="2">
    <source>
        <dbReference type="Proteomes" id="UP000277999"/>
    </source>
</evidence>
<evidence type="ECO:0000313" key="1">
    <source>
        <dbReference type="EMBL" id="RMD02732.1"/>
    </source>
</evidence>
<reference evidence="1 2" key="1">
    <citation type="submission" date="2018-10" db="EMBL/GenBank/DDBJ databases">
        <title>Genome-centric metagenomics revealed C2 chemical producing, CO utilizing Clostridium with novel acetogenic gene cluster.</title>
        <authorList>
            <person name="Kang H."/>
            <person name="Park B."/>
            <person name="Choi I.G."/>
            <person name="Chang I.S."/>
        </authorList>
    </citation>
    <scope>NUCLEOTIDE SEQUENCE [LARGE SCALE GENOMIC DNA]</scope>
    <source>
        <strain evidence="1 2">H21-9</strain>
    </source>
</reference>
<dbReference type="AlphaFoldDB" id="A0A3M0SY78"/>
<gene>
    <name evidence="1" type="ORF">D9O40_05375</name>
</gene>
<name>A0A3M0SY78_9CLOT</name>
<organism evidence="1 2">
    <name type="scientific">Clostridium autoethanogenum</name>
    <dbReference type="NCBI Taxonomy" id="84023"/>
    <lineage>
        <taxon>Bacteria</taxon>
        <taxon>Bacillati</taxon>
        <taxon>Bacillota</taxon>
        <taxon>Clostridia</taxon>
        <taxon>Eubacteriales</taxon>
        <taxon>Clostridiaceae</taxon>
        <taxon>Clostridium</taxon>
    </lineage>
</organism>
<dbReference type="InterPro" id="IPR020288">
    <property type="entry name" value="Sheath_initiator"/>
</dbReference>
<dbReference type="Pfam" id="PF10934">
    <property type="entry name" value="Sheath_initiator"/>
    <property type="match status" value="1"/>
</dbReference>
<accession>A0A3M0SY78</accession>
<dbReference type="EMBL" id="RFAQ01000010">
    <property type="protein sequence ID" value="RMD02732.1"/>
    <property type="molecule type" value="Genomic_DNA"/>
</dbReference>
<proteinExistence type="predicted"/>